<evidence type="ECO:0000313" key="8">
    <source>
        <dbReference type="Proteomes" id="UP000326202"/>
    </source>
</evidence>
<protein>
    <recommendedName>
        <fullName evidence="2 4">acylphosphatase</fullName>
        <ecNumber evidence="2 4">3.6.1.7</ecNumber>
    </recommendedName>
</protein>
<feature type="domain" description="Acylphosphatase-like" evidence="6">
    <location>
        <begin position="3"/>
        <end position="89"/>
    </location>
</feature>
<dbReference type="AlphaFoldDB" id="A0A5J6MJH6"/>
<dbReference type="InterPro" id="IPR020456">
    <property type="entry name" value="Acylphosphatase"/>
</dbReference>
<dbReference type="OrthoDB" id="5295388at2"/>
<comment type="catalytic activity">
    <reaction evidence="3 4">
        <text>an acyl phosphate + H2O = a carboxylate + phosphate + H(+)</text>
        <dbReference type="Rhea" id="RHEA:14965"/>
        <dbReference type="ChEBI" id="CHEBI:15377"/>
        <dbReference type="ChEBI" id="CHEBI:15378"/>
        <dbReference type="ChEBI" id="CHEBI:29067"/>
        <dbReference type="ChEBI" id="CHEBI:43474"/>
        <dbReference type="ChEBI" id="CHEBI:59918"/>
        <dbReference type="EC" id="3.6.1.7"/>
    </reaction>
</comment>
<dbReference type="PROSITE" id="PS51160">
    <property type="entry name" value="ACYLPHOSPHATASE_3"/>
    <property type="match status" value="1"/>
</dbReference>
<evidence type="ECO:0000259" key="6">
    <source>
        <dbReference type="PROSITE" id="PS51160"/>
    </source>
</evidence>
<dbReference type="RefSeq" id="WP_151177846.1">
    <property type="nucleotide sequence ID" value="NZ_CP042906.1"/>
</dbReference>
<dbReference type="EMBL" id="CP042906">
    <property type="protein sequence ID" value="QEX17604.1"/>
    <property type="molecule type" value="Genomic_DNA"/>
</dbReference>
<dbReference type="InterPro" id="IPR036046">
    <property type="entry name" value="Acylphosphatase-like_dom_sf"/>
</dbReference>
<sequence>MSARRIVISGKVQGVWYRAWTMSEANKRGLKGWVRNLATGEVEALFAGPVTRIEEMVDLCRQGPPLAKVTGIESFDADEPDENGFHQWPDA</sequence>
<dbReference type="SUPFAM" id="SSF54975">
    <property type="entry name" value="Acylphosphatase/BLUF domain-like"/>
    <property type="match status" value="1"/>
</dbReference>
<feature type="active site" evidence="4">
    <location>
        <position position="18"/>
    </location>
</feature>
<dbReference type="PRINTS" id="PR00112">
    <property type="entry name" value="ACYLPHPHTASE"/>
</dbReference>
<gene>
    <name evidence="7" type="primary">acyP</name>
    <name evidence="7" type="ORF">FRZ44_29060</name>
</gene>
<dbReference type="Proteomes" id="UP000326202">
    <property type="component" value="Chromosome"/>
</dbReference>
<proteinExistence type="inferred from homology"/>
<dbReference type="EC" id="3.6.1.7" evidence="2 4"/>
<feature type="active site" evidence="4">
    <location>
        <position position="36"/>
    </location>
</feature>
<dbReference type="InterPro" id="IPR017968">
    <property type="entry name" value="Acylphosphatase_CS"/>
</dbReference>
<keyword evidence="4" id="KW-0378">Hydrolase</keyword>
<evidence type="ECO:0000313" key="7">
    <source>
        <dbReference type="EMBL" id="QEX17604.1"/>
    </source>
</evidence>
<evidence type="ECO:0000256" key="1">
    <source>
        <dbReference type="ARBA" id="ARBA00005614"/>
    </source>
</evidence>
<dbReference type="PANTHER" id="PTHR47268">
    <property type="entry name" value="ACYLPHOSPHATASE"/>
    <property type="match status" value="1"/>
</dbReference>
<evidence type="ECO:0000256" key="4">
    <source>
        <dbReference type="PROSITE-ProRule" id="PRU00520"/>
    </source>
</evidence>
<name>A0A5J6MJH6_9PROT</name>
<dbReference type="Gene3D" id="3.30.70.100">
    <property type="match status" value="1"/>
</dbReference>
<organism evidence="7 8">
    <name type="scientific">Hypericibacter terrae</name>
    <dbReference type="NCBI Taxonomy" id="2602015"/>
    <lineage>
        <taxon>Bacteria</taxon>
        <taxon>Pseudomonadati</taxon>
        <taxon>Pseudomonadota</taxon>
        <taxon>Alphaproteobacteria</taxon>
        <taxon>Rhodospirillales</taxon>
        <taxon>Dongiaceae</taxon>
        <taxon>Hypericibacter</taxon>
    </lineage>
</organism>
<dbReference type="InterPro" id="IPR001792">
    <property type="entry name" value="Acylphosphatase-like_dom"/>
</dbReference>
<reference evidence="7 8" key="1">
    <citation type="submission" date="2019-08" db="EMBL/GenBank/DDBJ databases">
        <title>Hyperibacter terrae gen. nov., sp. nov. and Hyperibacter viscosus sp. nov., two new members in the family Rhodospirillaceae isolated from the rhizosphere of Hypericum perforatum.</title>
        <authorList>
            <person name="Noviana Z."/>
        </authorList>
    </citation>
    <scope>NUCLEOTIDE SEQUENCE [LARGE SCALE GENOMIC DNA]</scope>
    <source>
        <strain evidence="7 8">R5913</strain>
    </source>
</reference>
<evidence type="ECO:0000256" key="2">
    <source>
        <dbReference type="ARBA" id="ARBA00012150"/>
    </source>
</evidence>
<dbReference type="PANTHER" id="PTHR47268:SF4">
    <property type="entry name" value="ACYLPHOSPHATASE"/>
    <property type="match status" value="1"/>
</dbReference>
<comment type="similarity">
    <text evidence="1 5">Belongs to the acylphosphatase family.</text>
</comment>
<dbReference type="PROSITE" id="PS00151">
    <property type="entry name" value="ACYLPHOSPHATASE_2"/>
    <property type="match status" value="1"/>
</dbReference>
<accession>A0A5J6MJH6</accession>
<dbReference type="Pfam" id="PF00708">
    <property type="entry name" value="Acylphosphatase"/>
    <property type="match status" value="1"/>
</dbReference>
<dbReference type="GO" id="GO:0003998">
    <property type="term" value="F:acylphosphatase activity"/>
    <property type="evidence" value="ECO:0007669"/>
    <property type="project" value="UniProtKB-EC"/>
</dbReference>
<dbReference type="KEGG" id="htq:FRZ44_29060"/>
<evidence type="ECO:0000256" key="5">
    <source>
        <dbReference type="RuleBase" id="RU004168"/>
    </source>
</evidence>
<evidence type="ECO:0000256" key="3">
    <source>
        <dbReference type="ARBA" id="ARBA00047645"/>
    </source>
</evidence>
<keyword evidence="8" id="KW-1185">Reference proteome</keyword>